<dbReference type="RefSeq" id="WP_188998784.1">
    <property type="nucleotide sequence ID" value="NZ_BMOU01000004.1"/>
</dbReference>
<proteinExistence type="predicted"/>
<feature type="region of interest" description="Disordered" evidence="1">
    <location>
        <begin position="9"/>
        <end position="30"/>
    </location>
</feature>
<keyword evidence="3" id="KW-1185">Reference proteome</keyword>
<dbReference type="Proteomes" id="UP000605784">
    <property type="component" value="Unassembled WGS sequence"/>
</dbReference>
<protein>
    <submittedName>
        <fullName evidence="2">Uncharacterized protein</fullName>
    </submittedName>
</protein>
<evidence type="ECO:0000313" key="3">
    <source>
        <dbReference type="Proteomes" id="UP000605784"/>
    </source>
</evidence>
<sequence>MAQDLFAAEGKTADAVTTSQNAPSSPVPTPILEIGPDRGQFLRLLNRVAMGEAQGIPIYADLRDSNGDPLPVNTSLFFALKPSGHHTSMKVSEVVESIDQFINLSISEQRNVDNIDAVKFTLQFPETHPNKPGDATQFVDIRDIDEFFVMCDSAAQIDWSQSSFYIESSAVEQNGRR</sequence>
<organism evidence="2 3">
    <name type="scientific">Haloarcula pellucida</name>
    <dbReference type="NCBI Taxonomy" id="1427151"/>
    <lineage>
        <taxon>Archaea</taxon>
        <taxon>Methanobacteriati</taxon>
        <taxon>Methanobacteriota</taxon>
        <taxon>Stenosarchaea group</taxon>
        <taxon>Halobacteria</taxon>
        <taxon>Halobacteriales</taxon>
        <taxon>Haloarculaceae</taxon>
        <taxon>Haloarcula</taxon>
    </lineage>
</organism>
<name>A0A830GPM8_9EURY</name>
<evidence type="ECO:0000256" key="1">
    <source>
        <dbReference type="SAM" id="MobiDB-lite"/>
    </source>
</evidence>
<reference evidence="2" key="2">
    <citation type="submission" date="2020-09" db="EMBL/GenBank/DDBJ databases">
        <authorList>
            <person name="Sun Q."/>
            <person name="Ohkuma M."/>
        </authorList>
    </citation>
    <scope>NUCLEOTIDE SEQUENCE</scope>
    <source>
        <strain evidence="2">JCM 17820</strain>
    </source>
</reference>
<dbReference type="AlphaFoldDB" id="A0A830GPM8"/>
<reference evidence="2" key="1">
    <citation type="journal article" date="2014" name="Int. J. Syst. Evol. Microbiol.">
        <title>Complete genome sequence of Corynebacterium casei LMG S-19264T (=DSM 44701T), isolated from a smear-ripened cheese.</title>
        <authorList>
            <consortium name="US DOE Joint Genome Institute (JGI-PGF)"/>
            <person name="Walter F."/>
            <person name="Albersmeier A."/>
            <person name="Kalinowski J."/>
            <person name="Ruckert C."/>
        </authorList>
    </citation>
    <scope>NUCLEOTIDE SEQUENCE</scope>
    <source>
        <strain evidence="2">JCM 17820</strain>
    </source>
</reference>
<comment type="caution">
    <text evidence="2">The sequence shown here is derived from an EMBL/GenBank/DDBJ whole genome shotgun (WGS) entry which is preliminary data.</text>
</comment>
<gene>
    <name evidence="2" type="ORF">GCM10009030_27130</name>
</gene>
<evidence type="ECO:0000313" key="2">
    <source>
        <dbReference type="EMBL" id="GGN97653.1"/>
    </source>
</evidence>
<feature type="compositionally biased region" description="Polar residues" evidence="1">
    <location>
        <begin position="15"/>
        <end position="24"/>
    </location>
</feature>
<dbReference type="EMBL" id="BMOU01000004">
    <property type="protein sequence ID" value="GGN97653.1"/>
    <property type="molecule type" value="Genomic_DNA"/>
</dbReference>
<accession>A0A830GPM8</accession>
<dbReference type="Gene3D" id="2.60.120.1180">
    <property type="match status" value="1"/>
</dbReference>